<comment type="caution">
    <text evidence="1">The sequence shown here is derived from an EMBL/GenBank/DDBJ whole genome shotgun (WGS) entry which is preliminary data.</text>
</comment>
<name>A0A1Y3EYD5_9BILA</name>
<protein>
    <submittedName>
        <fullName evidence="1">Uncharacterized protein</fullName>
    </submittedName>
</protein>
<evidence type="ECO:0000313" key="2">
    <source>
        <dbReference type="Proteomes" id="UP000243006"/>
    </source>
</evidence>
<dbReference type="AlphaFoldDB" id="A0A1Y3EYD5"/>
<gene>
    <name evidence="1" type="ORF">D917_06431</name>
</gene>
<accession>A0A1Y3EYD5</accession>
<organism evidence="1 2">
    <name type="scientific">Trichinella nativa</name>
    <dbReference type="NCBI Taxonomy" id="6335"/>
    <lineage>
        <taxon>Eukaryota</taxon>
        <taxon>Metazoa</taxon>
        <taxon>Ecdysozoa</taxon>
        <taxon>Nematoda</taxon>
        <taxon>Enoplea</taxon>
        <taxon>Dorylaimia</taxon>
        <taxon>Trichinellida</taxon>
        <taxon>Trichinellidae</taxon>
        <taxon>Trichinella</taxon>
    </lineage>
</organism>
<proteinExistence type="predicted"/>
<evidence type="ECO:0000313" key="1">
    <source>
        <dbReference type="EMBL" id="OUC48088.1"/>
    </source>
</evidence>
<sequence length="93" mass="10316">MMMKNNILHSSSSNCSAVVGDLTNSNVNLDTLLQILEICQLQRNPTGVIFGKWSTLNDQKYQSGCCHSLRNGIGLTTAECNYEEAAIFEMKKE</sequence>
<dbReference type="EMBL" id="LVZM01003200">
    <property type="protein sequence ID" value="OUC48088.1"/>
    <property type="molecule type" value="Genomic_DNA"/>
</dbReference>
<reference evidence="1 2" key="1">
    <citation type="submission" date="2015-04" db="EMBL/GenBank/DDBJ databases">
        <title>Draft genome of the roundworm Trichinella nativa.</title>
        <authorList>
            <person name="Mitreva M."/>
        </authorList>
    </citation>
    <scope>NUCLEOTIDE SEQUENCE [LARGE SCALE GENOMIC DNA]</scope>
    <source>
        <strain evidence="1 2">ISS45</strain>
    </source>
</reference>
<dbReference type="Proteomes" id="UP000243006">
    <property type="component" value="Unassembled WGS sequence"/>
</dbReference>